<gene>
    <name evidence="1" type="ORF">PHMEG_00035219</name>
</gene>
<organism evidence="1 2">
    <name type="scientific">Phytophthora megakarya</name>
    <dbReference type="NCBI Taxonomy" id="4795"/>
    <lineage>
        <taxon>Eukaryota</taxon>
        <taxon>Sar</taxon>
        <taxon>Stramenopiles</taxon>
        <taxon>Oomycota</taxon>
        <taxon>Peronosporomycetes</taxon>
        <taxon>Peronosporales</taxon>
        <taxon>Peronosporaceae</taxon>
        <taxon>Phytophthora</taxon>
    </lineage>
</organism>
<name>A0A225UPM1_9STRA</name>
<protein>
    <submittedName>
        <fullName evidence="1">Uncharacterized protein</fullName>
    </submittedName>
</protein>
<dbReference type="OrthoDB" id="125523at2759"/>
<dbReference type="AlphaFoldDB" id="A0A225UPM1"/>
<accession>A0A225UPM1</accession>
<keyword evidence="2" id="KW-1185">Reference proteome</keyword>
<dbReference type="EMBL" id="NBNE01013652">
    <property type="protein sequence ID" value="OWY94918.1"/>
    <property type="molecule type" value="Genomic_DNA"/>
</dbReference>
<sequence length="172" mass="19530">MRRAAWQSTLTILRCGQRREGLPSTVQEHVDVPYCIPHWRLTQPDRNLKDELLERPLLSIFRFVRSRVYYVASPDCDTKFIRYTSSVPILGARCLAMPAPPRLRSLTASISCWSRTPASCVAWRFGITRTAHAKSWLCHSTTSGPTISRSWIPLGLLPAQPGCWQPPDVSRL</sequence>
<dbReference type="Proteomes" id="UP000198211">
    <property type="component" value="Unassembled WGS sequence"/>
</dbReference>
<comment type="caution">
    <text evidence="1">The sequence shown here is derived from an EMBL/GenBank/DDBJ whole genome shotgun (WGS) entry which is preliminary data.</text>
</comment>
<proteinExistence type="predicted"/>
<reference evidence="2" key="1">
    <citation type="submission" date="2017-03" db="EMBL/GenBank/DDBJ databases">
        <title>Phytopthora megakarya and P. palmivora, two closely related causual agents of cacao black pod achieved similar genome size and gene model numbers by different mechanisms.</title>
        <authorList>
            <person name="Ali S."/>
            <person name="Shao J."/>
            <person name="Larry D.J."/>
            <person name="Kronmiller B."/>
            <person name="Shen D."/>
            <person name="Strem M.D."/>
            <person name="Melnick R.L."/>
            <person name="Guiltinan M.J."/>
            <person name="Tyler B.M."/>
            <person name="Meinhardt L.W."/>
            <person name="Bailey B.A."/>
        </authorList>
    </citation>
    <scope>NUCLEOTIDE SEQUENCE [LARGE SCALE GENOMIC DNA]</scope>
    <source>
        <strain evidence="2">zdho120</strain>
    </source>
</reference>
<evidence type="ECO:0000313" key="1">
    <source>
        <dbReference type="EMBL" id="OWY94918.1"/>
    </source>
</evidence>
<evidence type="ECO:0000313" key="2">
    <source>
        <dbReference type="Proteomes" id="UP000198211"/>
    </source>
</evidence>